<dbReference type="SUPFAM" id="SSF51905">
    <property type="entry name" value="FAD/NAD(P)-binding domain"/>
    <property type="match status" value="1"/>
</dbReference>
<organism evidence="8 9">
    <name type="scientific">Lecanosticta acicola</name>
    <dbReference type="NCBI Taxonomy" id="111012"/>
    <lineage>
        <taxon>Eukaryota</taxon>
        <taxon>Fungi</taxon>
        <taxon>Dikarya</taxon>
        <taxon>Ascomycota</taxon>
        <taxon>Pezizomycotina</taxon>
        <taxon>Dothideomycetes</taxon>
        <taxon>Dothideomycetidae</taxon>
        <taxon>Mycosphaerellales</taxon>
        <taxon>Mycosphaerellaceae</taxon>
        <taxon>Lecanosticta</taxon>
    </lineage>
</organism>
<evidence type="ECO:0000256" key="1">
    <source>
        <dbReference type="ARBA" id="ARBA00001974"/>
    </source>
</evidence>
<keyword evidence="3" id="KW-0274">FAD</keyword>
<dbReference type="GO" id="GO:0071949">
    <property type="term" value="F:FAD binding"/>
    <property type="evidence" value="ECO:0007669"/>
    <property type="project" value="InterPro"/>
</dbReference>
<evidence type="ECO:0000256" key="2">
    <source>
        <dbReference type="ARBA" id="ARBA00022630"/>
    </source>
</evidence>
<accession>A0AAI9E726</accession>
<keyword evidence="2" id="KW-0285">Flavoprotein</keyword>
<evidence type="ECO:0000256" key="3">
    <source>
        <dbReference type="ARBA" id="ARBA00022827"/>
    </source>
</evidence>
<dbReference type="EMBL" id="CAVMBE010000004">
    <property type="protein sequence ID" value="CAK3813864.1"/>
    <property type="molecule type" value="Genomic_DNA"/>
</dbReference>
<name>A0AAI9E726_9PEZI</name>
<keyword evidence="9" id="KW-1185">Reference proteome</keyword>
<feature type="domain" description="FAD-dependent urate hydroxylase HpyO/Asp monooxygenase CreE-like FAD/NAD(P)-binding" evidence="7">
    <location>
        <begin position="13"/>
        <end position="45"/>
    </location>
</feature>
<dbReference type="Proteomes" id="UP001296104">
    <property type="component" value="Unassembled WGS sequence"/>
</dbReference>
<evidence type="ECO:0000313" key="9">
    <source>
        <dbReference type="Proteomes" id="UP001296104"/>
    </source>
</evidence>
<evidence type="ECO:0000259" key="6">
    <source>
        <dbReference type="Pfam" id="PF01494"/>
    </source>
</evidence>
<protein>
    <submittedName>
        <fullName evidence="8">Related to flavo monooxygenase</fullName>
    </submittedName>
</protein>
<dbReference type="InterPro" id="IPR038732">
    <property type="entry name" value="HpyO/CreE_NAD-binding"/>
</dbReference>
<reference evidence="8" key="1">
    <citation type="submission" date="2023-11" db="EMBL/GenBank/DDBJ databases">
        <authorList>
            <person name="Alioto T."/>
            <person name="Alioto T."/>
            <person name="Gomez Garrido J."/>
        </authorList>
    </citation>
    <scope>NUCLEOTIDE SEQUENCE</scope>
</reference>
<feature type="domain" description="FAD-binding" evidence="6">
    <location>
        <begin position="164"/>
        <end position="366"/>
    </location>
</feature>
<dbReference type="PANTHER" id="PTHR47178:SF5">
    <property type="entry name" value="FAD-BINDING DOMAIN-CONTAINING PROTEIN"/>
    <property type="match status" value="1"/>
</dbReference>
<evidence type="ECO:0000259" key="7">
    <source>
        <dbReference type="Pfam" id="PF13454"/>
    </source>
</evidence>
<dbReference type="GO" id="GO:0004497">
    <property type="term" value="F:monooxygenase activity"/>
    <property type="evidence" value="ECO:0007669"/>
    <property type="project" value="UniProtKB-KW"/>
</dbReference>
<dbReference type="PRINTS" id="PR00420">
    <property type="entry name" value="RNGMNOXGNASE"/>
</dbReference>
<dbReference type="Gene3D" id="3.50.50.60">
    <property type="entry name" value="FAD/NAD(P)-binding domain"/>
    <property type="match status" value="1"/>
</dbReference>
<sequence length="400" mass="43559">MASEKLSPQIEVAIVGAGVSGLAVANGLMNDPHNRFNITVYERDSVAFDSERGGYQLRISSNGIHALRKVCDAKTWSALQDRWGNDQAKAPAMVDPSTFNIVLHLSGLMLYPQSRPIARKGLRWTLLQKPMNEGRIMFQHYLHSFEYLSGGGVELHFEDQASRRADILIAADGSSSRINRQIGLNNKVKMKAWTSIQGQGLIDKSTAREKLPKTLNEIGSVIHMAGDKIAGFASIYDAASGEATSKKSAASSVFWSVLVPNAVGGKIIDRSGGSVSDEDVIDRLLEYLGHDLGFTEALPSVRSASRWALRAGLVTSSFKPEGDWRGGDREKFRVIVLGDALHPMTPGRRMGANTALTDAGNLVDVLKSATFPPDKPLDDDLASIVKPFDAEMYTRAFKMV</sequence>
<evidence type="ECO:0000256" key="5">
    <source>
        <dbReference type="ARBA" id="ARBA00023033"/>
    </source>
</evidence>
<evidence type="ECO:0000256" key="4">
    <source>
        <dbReference type="ARBA" id="ARBA00023002"/>
    </source>
</evidence>
<dbReference type="InterPro" id="IPR002938">
    <property type="entry name" value="FAD-bd"/>
</dbReference>
<dbReference type="InterPro" id="IPR036188">
    <property type="entry name" value="FAD/NAD-bd_sf"/>
</dbReference>
<keyword evidence="4" id="KW-0560">Oxidoreductase</keyword>
<dbReference type="Pfam" id="PF13454">
    <property type="entry name" value="NAD_binding_9"/>
    <property type="match status" value="1"/>
</dbReference>
<evidence type="ECO:0000313" key="8">
    <source>
        <dbReference type="EMBL" id="CAK3813864.1"/>
    </source>
</evidence>
<gene>
    <name evidence="8" type="ORF">LECACI_7A001070</name>
</gene>
<keyword evidence="5 8" id="KW-0503">Monooxygenase</keyword>
<comment type="cofactor">
    <cofactor evidence="1">
        <name>FAD</name>
        <dbReference type="ChEBI" id="CHEBI:57692"/>
    </cofactor>
</comment>
<dbReference type="PANTHER" id="PTHR47178">
    <property type="entry name" value="MONOOXYGENASE, FAD-BINDING"/>
    <property type="match status" value="1"/>
</dbReference>
<dbReference type="Pfam" id="PF01494">
    <property type="entry name" value="FAD_binding_3"/>
    <property type="match status" value="1"/>
</dbReference>
<comment type="caution">
    <text evidence="8">The sequence shown here is derived from an EMBL/GenBank/DDBJ whole genome shotgun (WGS) entry which is preliminary data.</text>
</comment>
<proteinExistence type="predicted"/>
<dbReference type="AlphaFoldDB" id="A0AAI9E726"/>